<evidence type="ECO:0000313" key="1">
    <source>
        <dbReference type="EMBL" id="KAJ9643368.1"/>
    </source>
</evidence>
<dbReference type="EMBL" id="JAPDRP010000011">
    <property type="protein sequence ID" value="KAJ9643368.1"/>
    <property type="molecule type" value="Genomic_DNA"/>
</dbReference>
<protein>
    <submittedName>
        <fullName evidence="1">Uncharacterized protein</fullName>
    </submittedName>
</protein>
<sequence length="232" mass="25783">MSPPCVDVTGWSPQQWQILAPRVRKIHRLRSAMPLYDRRPTPRELLFNDRCSWNAWASLARSAALVHKPTKPIPRINTASKLESLPTELIASILENSSLERSDIIALGLASETLWLHVLRHVEKDYWLAAAPMAGVEIACTGTYLNDLPESFAKDDLAKRSIEIREVSVMCEARKINWAAIGAYDAVDEDAAEPWLAALKAQDTLTAGIPTSQARKMVVELSSSKKKAEVKS</sequence>
<gene>
    <name evidence="1" type="ORF">H2199_004047</name>
</gene>
<accession>A0ACC2Z767</accession>
<comment type="caution">
    <text evidence="1">The sequence shown here is derived from an EMBL/GenBank/DDBJ whole genome shotgun (WGS) entry which is preliminary data.</text>
</comment>
<organism evidence="1 2">
    <name type="scientific">Coniosporium tulheliwenetii</name>
    <dbReference type="NCBI Taxonomy" id="3383036"/>
    <lineage>
        <taxon>Eukaryota</taxon>
        <taxon>Fungi</taxon>
        <taxon>Dikarya</taxon>
        <taxon>Ascomycota</taxon>
        <taxon>Pezizomycotina</taxon>
        <taxon>Dothideomycetes</taxon>
        <taxon>Dothideomycetes incertae sedis</taxon>
        <taxon>Coniosporium</taxon>
    </lineage>
</organism>
<evidence type="ECO:0000313" key="2">
    <source>
        <dbReference type="Proteomes" id="UP001172680"/>
    </source>
</evidence>
<keyword evidence="2" id="KW-1185">Reference proteome</keyword>
<dbReference type="Proteomes" id="UP001172680">
    <property type="component" value="Unassembled WGS sequence"/>
</dbReference>
<name>A0ACC2Z767_9PEZI</name>
<reference evidence="1" key="1">
    <citation type="submission" date="2022-10" db="EMBL/GenBank/DDBJ databases">
        <title>Culturing micro-colonial fungi from biological soil crusts in the Mojave desert and describing Neophaeococcomyces mojavensis, and introducing the new genera and species Taxawa tesnikishii.</title>
        <authorList>
            <person name="Kurbessoian T."/>
            <person name="Stajich J.E."/>
        </authorList>
    </citation>
    <scope>NUCLEOTIDE SEQUENCE</scope>
    <source>
        <strain evidence="1">JES_115</strain>
    </source>
</reference>
<proteinExistence type="predicted"/>